<dbReference type="PANTHER" id="PTHR11579:SF18">
    <property type="entry name" value="PROTEIN-L-ISOASPARTATE O-METHYLTRANSFERASE"/>
    <property type="match status" value="1"/>
</dbReference>
<dbReference type="CDD" id="cd02440">
    <property type="entry name" value="AdoMet_MTases"/>
    <property type="match status" value="1"/>
</dbReference>
<dbReference type="GO" id="GO:0004719">
    <property type="term" value="F:protein-L-isoaspartate (D-aspartate) O-methyltransferase activity"/>
    <property type="evidence" value="ECO:0007669"/>
    <property type="project" value="InterPro"/>
</dbReference>
<proteinExistence type="inferred from homology"/>
<evidence type="ECO:0000256" key="2">
    <source>
        <dbReference type="ARBA" id="ARBA00013346"/>
    </source>
</evidence>
<dbReference type="SUPFAM" id="SSF53335">
    <property type="entry name" value="S-adenosyl-L-methionine-dependent methyltransferases"/>
    <property type="match status" value="1"/>
</dbReference>
<keyword evidence="5" id="KW-1185">Reference proteome</keyword>
<dbReference type="Gene3D" id="3.40.50.150">
    <property type="entry name" value="Vaccinia Virus protein VP39"/>
    <property type="match status" value="1"/>
</dbReference>
<dbReference type="KEGG" id="mbry:B1812_04205"/>
<sequence length="229" mass="24487">MNATITEPLGAGTAAARRVMVERQLRPYDVTDLEVLNRFLAVPREIFLPRHLAPVAYSDLSIEAANGDRWEPAPLVLARFLQIADIRPHHKVLHIAGGEGYAAALLAGLAGEVVALESDEKLAAKARENLAKVSASVRVVTGPLAKGAPAEAPFDVILVQGAVEYGLEGLISQLKPDGRLLAFKRHDPRAGMKAVRIDLSEGRVAGERPVFDAAAPVLEEFAKPAAFVL</sequence>
<comment type="similarity">
    <text evidence="1">Belongs to the methyltransferase superfamily. L-isoaspartyl/D-aspartyl protein methyltransferase family.</text>
</comment>
<organism evidence="4 5">
    <name type="scientific">Methylocystis bryophila</name>
    <dbReference type="NCBI Taxonomy" id="655015"/>
    <lineage>
        <taxon>Bacteria</taxon>
        <taxon>Pseudomonadati</taxon>
        <taxon>Pseudomonadota</taxon>
        <taxon>Alphaproteobacteria</taxon>
        <taxon>Hyphomicrobiales</taxon>
        <taxon>Methylocystaceae</taxon>
        <taxon>Methylocystis</taxon>
    </lineage>
</organism>
<evidence type="ECO:0000256" key="3">
    <source>
        <dbReference type="ARBA" id="ARBA00030757"/>
    </source>
</evidence>
<protein>
    <recommendedName>
        <fullName evidence="2">Protein-L-isoaspartate O-methyltransferase</fullName>
    </recommendedName>
    <alternativeName>
        <fullName evidence="3">Protein L-isoaspartyl methyltransferase</fullName>
    </alternativeName>
</protein>
<evidence type="ECO:0000313" key="5">
    <source>
        <dbReference type="Proteomes" id="UP000193978"/>
    </source>
</evidence>
<dbReference type="STRING" id="655015.B1812_04205"/>
<evidence type="ECO:0000313" key="4">
    <source>
        <dbReference type="EMBL" id="ARN83364.1"/>
    </source>
</evidence>
<dbReference type="AlphaFoldDB" id="A0A1W6N0G8"/>
<name>A0A1W6N0G8_9HYPH</name>
<dbReference type="RefSeq" id="WP_085773496.1">
    <property type="nucleotide sequence ID" value="NZ_CBEHVB010000002.1"/>
</dbReference>
<evidence type="ECO:0000256" key="1">
    <source>
        <dbReference type="ARBA" id="ARBA00005369"/>
    </source>
</evidence>
<dbReference type="Pfam" id="PF01135">
    <property type="entry name" value="PCMT"/>
    <property type="match status" value="1"/>
</dbReference>
<gene>
    <name evidence="4" type="ORF">B1812_04205</name>
</gene>
<dbReference type="GO" id="GO:0005737">
    <property type="term" value="C:cytoplasm"/>
    <property type="evidence" value="ECO:0007669"/>
    <property type="project" value="TreeGrafter"/>
</dbReference>
<dbReference type="InterPro" id="IPR029063">
    <property type="entry name" value="SAM-dependent_MTases_sf"/>
</dbReference>
<reference evidence="4 5" key="1">
    <citation type="submission" date="2017-02" db="EMBL/GenBank/DDBJ databases">
        <authorList>
            <person name="Peterson S.W."/>
        </authorList>
    </citation>
    <scope>NUCLEOTIDE SEQUENCE [LARGE SCALE GENOMIC DNA]</scope>
    <source>
        <strain evidence="4 5">S285</strain>
    </source>
</reference>
<dbReference type="PANTHER" id="PTHR11579">
    <property type="entry name" value="PROTEIN-L-ISOASPARTATE O-METHYLTRANSFERASE"/>
    <property type="match status" value="1"/>
</dbReference>
<dbReference type="Proteomes" id="UP000193978">
    <property type="component" value="Chromosome"/>
</dbReference>
<dbReference type="InterPro" id="IPR000682">
    <property type="entry name" value="PCMT"/>
</dbReference>
<accession>A0A1W6N0G8</accession>
<dbReference type="EMBL" id="CP019948">
    <property type="protein sequence ID" value="ARN83364.1"/>
    <property type="molecule type" value="Genomic_DNA"/>
</dbReference>